<dbReference type="GO" id="GO:0005737">
    <property type="term" value="C:cytoplasm"/>
    <property type="evidence" value="ECO:0007669"/>
    <property type="project" value="UniProtKB-SubCell"/>
</dbReference>
<dbReference type="OrthoDB" id="9811984at2"/>
<name>A0A345ZBP2_9BACT</name>
<keyword evidence="3 7" id="KW-0479">Metal-binding</keyword>
<dbReference type="Proteomes" id="UP000254834">
    <property type="component" value="Chromosome"/>
</dbReference>
<evidence type="ECO:0000256" key="4">
    <source>
        <dbReference type="ARBA" id="ARBA00022759"/>
    </source>
</evidence>
<dbReference type="GO" id="GO:0004222">
    <property type="term" value="F:metalloendopeptidase activity"/>
    <property type="evidence" value="ECO:0007669"/>
    <property type="project" value="InterPro"/>
</dbReference>
<keyword evidence="9" id="KW-1185">Reference proteome</keyword>
<keyword evidence="2 7" id="KW-0540">Nuclease</keyword>
<dbReference type="InterPro" id="IPR020549">
    <property type="entry name" value="YbeY_CS"/>
</dbReference>
<sequence length="154" mass="17545">MINLTSKLKNLNFDTESYKVQAQKALQALGYGDFDLGILLTTNATIKKYNATYRDKDKATDVLSFPFHHIPAGTKIKPTCDDDKNLGDMIISIEYVQAAAKKLNTTFEKRMNRLLIHGICHLLGYDHIEDDEFKIMIKKEKSLAKSIDLDCSWE</sequence>
<dbReference type="NCBIfam" id="TIGR00043">
    <property type="entry name" value="rRNA maturation RNase YbeY"/>
    <property type="match status" value="1"/>
</dbReference>
<dbReference type="GO" id="GO:0008270">
    <property type="term" value="F:zinc ion binding"/>
    <property type="evidence" value="ECO:0007669"/>
    <property type="project" value="UniProtKB-UniRule"/>
</dbReference>
<evidence type="ECO:0000256" key="5">
    <source>
        <dbReference type="ARBA" id="ARBA00022801"/>
    </source>
</evidence>
<dbReference type="Gene3D" id="3.40.390.30">
    <property type="entry name" value="Metalloproteases ('zincins'), catalytic domain"/>
    <property type="match status" value="1"/>
</dbReference>
<dbReference type="KEGG" id="cdes:C0J27_03055"/>
<comment type="function">
    <text evidence="7">Single strand-specific metallo-endoribonuclease involved in late-stage 70S ribosome quality control and in maturation of the 3' terminus of the 16S rRNA.</text>
</comment>
<dbReference type="RefSeq" id="WP_115585724.1">
    <property type="nucleotide sequence ID" value="NZ_CP025544.1"/>
</dbReference>
<feature type="binding site" evidence="7">
    <location>
        <position position="117"/>
    </location>
    <ligand>
        <name>Zn(2+)</name>
        <dbReference type="ChEBI" id="CHEBI:29105"/>
        <note>catalytic</note>
    </ligand>
</feature>
<dbReference type="AlphaFoldDB" id="A0A345ZBP2"/>
<gene>
    <name evidence="7 8" type="primary">ybeY</name>
    <name evidence="8" type="ORF">C0J27_03055</name>
</gene>
<comment type="subcellular location">
    <subcellularLocation>
        <location evidence="7">Cytoplasm</location>
    </subcellularLocation>
</comment>
<evidence type="ECO:0000256" key="7">
    <source>
        <dbReference type="HAMAP-Rule" id="MF_00009"/>
    </source>
</evidence>
<reference evidence="8 9" key="1">
    <citation type="submission" date="2017-12" db="EMBL/GenBank/DDBJ databases">
        <title>Chromulinavorax destructans is a abundant pathogen of dominant heterotrophic picoflagllates.</title>
        <authorList>
            <person name="Deeg C.M."/>
            <person name="Zimmer M."/>
            <person name="Suttle C.A."/>
        </authorList>
    </citation>
    <scope>NUCLEOTIDE SEQUENCE [LARGE SCALE GENOMIC DNA]</scope>
    <source>
        <strain evidence="8 9">SeV1</strain>
    </source>
</reference>
<evidence type="ECO:0000313" key="9">
    <source>
        <dbReference type="Proteomes" id="UP000254834"/>
    </source>
</evidence>
<keyword evidence="7" id="KW-0690">Ribosome biogenesis</keyword>
<keyword evidence="5 7" id="KW-0378">Hydrolase</keyword>
<keyword evidence="7" id="KW-0963">Cytoplasm</keyword>
<protein>
    <recommendedName>
        <fullName evidence="7">Endoribonuclease YbeY</fullName>
        <ecNumber evidence="7">3.1.-.-</ecNumber>
    </recommendedName>
</protein>
<dbReference type="PROSITE" id="PS01306">
    <property type="entry name" value="UPF0054"/>
    <property type="match status" value="1"/>
</dbReference>
<comment type="similarity">
    <text evidence="1 7">Belongs to the endoribonuclease YbeY family.</text>
</comment>
<proteinExistence type="inferred from homology"/>
<evidence type="ECO:0000256" key="3">
    <source>
        <dbReference type="ARBA" id="ARBA00022723"/>
    </source>
</evidence>
<comment type="cofactor">
    <cofactor evidence="7">
        <name>Zn(2+)</name>
        <dbReference type="ChEBI" id="CHEBI:29105"/>
    </cofactor>
    <text evidence="7">Binds 1 zinc ion.</text>
</comment>
<organism evidence="8 9">
    <name type="scientific">Candidatus Chromulinivorax destructor</name>
    <dbReference type="NCBI Taxonomy" id="2066483"/>
    <lineage>
        <taxon>Bacteria</taxon>
        <taxon>Candidatus Babelota</taxon>
        <taxon>Candidatus Babeliae</taxon>
        <taxon>Candidatus Babeliales</taxon>
        <taxon>Candidatus Chromulinivoraceae</taxon>
        <taxon>Candidatus Chromulinivorax</taxon>
    </lineage>
</organism>
<evidence type="ECO:0000256" key="2">
    <source>
        <dbReference type="ARBA" id="ARBA00022722"/>
    </source>
</evidence>
<accession>A0A345ZBP2</accession>
<dbReference type="Pfam" id="PF02130">
    <property type="entry name" value="YbeY"/>
    <property type="match status" value="1"/>
</dbReference>
<evidence type="ECO:0000256" key="1">
    <source>
        <dbReference type="ARBA" id="ARBA00010875"/>
    </source>
</evidence>
<feature type="binding site" evidence="7">
    <location>
        <position position="127"/>
    </location>
    <ligand>
        <name>Zn(2+)</name>
        <dbReference type="ChEBI" id="CHEBI:29105"/>
        <note>catalytic</note>
    </ligand>
</feature>
<keyword evidence="4 7" id="KW-0255">Endonuclease</keyword>
<feature type="binding site" evidence="7">
    <location>
        <position position="121"/>
    </location>
    <ligand>
        <name>Zn(2+)</name>
        <dbReference type="ChEBI" id="CHEBI:29105"/>
        <note>catalytic</note>
    </ligand>
</feature>
<keyword evidence="6 7" id="KW-0862">Zinc</keyword>
<dbReference type="PANTHER" id="PTHR46986:SF1">
    <property type="entry name" value="ENDORIBONUCLEASE YBEY, CHLOROPLASTIC"/>
    <property type="match status" value="1"/>
</dbReference>
<dbReference type="EC" id="3.1.-.-" evidence="7"/>
<dbReference type="EMBL" id="CP025544">
    <property type="protein sequence ID" value="AXK60709.1"/>
    <property type="molecule type" value="Genomic_DNA"/>
</dbReference>
<evidence type="ECO:0000256" key="6">
    <source>
        <dbReference type="ARBA" id="ARBA00022833"/>
    </source>
</evidence>
<dbReference type="PANTHER" id="PTHR46986">
    <property type="entry name" value="ENDORIBONUCLEASE YBEY, CHLOROPLASTIC"/>
    <property type="match status" value="1"/>
</dbReference>
<dbReference type="SUPFAM" id="SSF55486">
    <property type="entry name" value="Metalloproteases ('zincins'), catalytic domain"/>
    <property type="match status" value="1"/>
</dbReference>
<dbReference type="GO" id="GO:0004521">
    <property type="term" value="F:RNA endonuclease activity"/>
    <property type="evidence" value="ECO:0007669"/>
    <property type="project" value="UniProtKB-UniRule"/>
</dbReference>
<dbReference type="InterPro" id="IPR002036">
    <property type="entry name" value="YbeY"/>
</dbReference>
<dbReference type="HAMAP" id="MF_00009">
    <property type="entry name" value="Endoribonucl_YbeY"/>
    <property type="match status" value="1"/>
</dbReference>
<evidence type="ECO:0000313" key="8">
    <source>
        <dbReference type="EMBL" id="AXK60709.1"/>
    </source>
</evidence>
<dbReference type="InterPro" id="IPR023091">
    <property type="entry name" value="MetalPrtase_cat_dom_sf_prd"/>
</dbReference>
<keyword evidence="7" id="KW-0698">rRNA processing</keyword>
<dbReference type="GO" id="GO:0006364">
    <property type="term" value="P:rRNA processing"/>
    <property type="evidence" value="ECO:0007669"/>
    <property type="project" value="UniProtKB-UniRule"/>
</dbReference>